<evidence type="ECO:0000313" key="2">
    <source>
        <dbReference type="Proteomes" id="UP000198788"/>
    </source>
</evidence>
<organism evidence="1 2">
    <name type="scientific">Brevundimonas viscosa</name>
    <dbReference type="NCBI Taxonomy" id="871741"/>
    <lineage>
        <taxon>Bacteria</taxon>
        <taxon>Pseudomonadati</taxon>
        <taxon>Pseudomonadota</taxon>
        <taxon>Alphaproteobacteria</taxon>
        <taxon>Caulobacterales</taxon>
        <taxon>Caulobacteraceae</taxon>
        <taxon>Brevundimonas</taxon>
    </lineage>
</organism>
<name>A0A1I6QGJ6_9CAUL</name>
<sequence>MDFAERKYRSEDTWEAVRRGWEQGETAASLARRYDVGLANLWRRRAAEGWERRLEKDPSPEPLEGWKMYAERRLDEFEARVAETRDLAQRLLRIMQGEELNEVPTWHMGYLVVFRANHLGPETAAADRERFRDRDWAPAVWDEAGCFRPQYEIDRRLLLMHRKEWREEVGLPDGVAEDYP</sequence>
<protein>
    <submittedName>
        <fullName evidence="1">Uncharacterized protein</fullName>
    </submittedName>
</protein>
<evidence type="ECO:0000313" key="1">
    <source>
        <dbReference type="EMBL" id="SFS51587.1"/>
    </source>
</evidence>
<dbReference type="STRING" id="871741.SAMN05192570_1804"/>
<dbReference type="EMBL" id="FOZV01000003">
    <property type="protein sequence ID" value="SFS51587.1"/>
    <property type="molecule type" value="Genomic_DNA"/>
</dbReference>
<dbReference type="RefSeq" id="WP_092309192.1">
    <property type="nucleotide sequence ID" value="NZ_FOZV01000003.1"/>
</dbReference>
<accession>A0A1I6QGJ6</accession>
<keyword evidence="2" id="KW-1185">Reference proteome</keyword>
<gene>
    <name evidence="1" type="ORF">SAMN05192570_1804</name>
</gene>
<dbReference type="AlphaFoldDB" id="A0A1I6QGJ6"/>
<dbReference type="Proteomes" id="UP000198788">
    <property type="component" value="Unassembled WGS sequence"/>
</dbReference>
<reference evidence="2" key="1">
    <citation type="submission" date="2016-10" db="EMBL/GenBank/DDBJ databases">
        <authorList>
            <person name="Varghese N."/>
            <person name="Submissions S."/>
        </authorList>
    </citation>
    <scope>NUCLEOTIDE SEQUENCE [LARGE SCALE GENOMIC DNA]</scope>
    <source>
        <strain evidence="2">CGMCC 1.10683</strain>
    </source>
</reference>
<proteinExistence type="predicted"/>
<dbReference type="OrthoDB" id="7205381at2"/>